<organism evidence="5 6">
    <name type="scientific">Gluconacetobacter dulcium</name>
    <dbReference type="NCBI Taxonomy" id="2729096"/>
    <lineage>
        <taxon>Bacteria</taxon>
        <taxon>Pseudomonadati</taxon>
        <taxon>Pseudomonadota</taxon>
        <taxon>Alphaproteobacteria</taxon>
        <taxon>Acetobacterales</taxon>
        <taxon>Acetobacteraceae</taxon>
        <taxon>Gluconacetobacter</taxon>
    </lineage>
</organism>
<dbReference type="Proteomes" id="UP000540490">
    <property type="component" value="Unassembled WGS sequence"/>
</dbReference>
<dbReference type="EMBL" id="JABEQN010000024">
    <property type="protein sequence ID" value="MBB2195186.1"/>
    <property type="molecule type" value="Genomic_DNA"/>
</dbReference>
<evidence type="ECO:0000313" key="3">
    <source>
        <dbReference type="EMBL" id="MBB2166050.1"/>
    </source>
</evidence>
<evidence type="ECO:0000256" key="2">
    <source>
        <dbReference type="SAM" id="SignalP"/>
    </source>
</evidence>
<evidence type="ECO:0000313" key="7">
    <source>
        <dbReference type="Proteomes" id="UP000540490"/>
    </source>
</evidence>
<reference evidence="6 7" key="1">
    <citation type="submission" date="2020-04" db="EMBL/GenBank/DDBJ databases">
        <title>Description of novel Gluconacetobacter.</title>
        <authorList>
            <person name="Sombolestani A."/>
        </authorList>
    </citation>
    <scope>NUCLEOTIDE SEQUENCE [LARGE SCALE GENOMIC DNA]</scope>
    <source>
        <strain evidence="4 7">LMG 1728</strain>
        <strain evidence="3 8">LMG 1731</strain>
        <strain evidence="5 6">LMG 22058</strain>
    </source>
</reference>
<dbReference type="Gene3D" id="6.10.250.2140">
    <property type="match status" value="1"/>
</dbReference>
<dbReference type="Pfam" id="PF10938">
    <property type="entry name" value="YfdX"/>
    <property type="match status" value="1"/>
</dbReference>
<dbReference type="AlphaFoldDB" id="A0A7W4PI50"/>
<name>A0A7W4PI50_9PROT</name>
<dbReference type="EMBL" id="JABEQO010000024">
    <property type="protein sequence ID" value="MBB2166050.1"/>
    <property type="molecule type" value="Genomic_DNA"/>
</dbReference>
<evidence type="ECO:0000313" key="4">
    <source>
        <dbReference type="EMBL" id="MBB2195186.1"/>
    </source>
</evidence>
<gene>
    <name evidence="4" type="ORF">HLH25_16420</name>
    <name evidence="3" type="ORF">HLH26_16240</name>
    <name evidence="5" type="ORF">HLH44_06700</name>
</gene>
<sequence>MRIMASLAVVAALGSVPSLSHAASLHAAWEKFKAGRALHHLSKDGERALADILTAQQFVAQGKVDQAVPPLYDAQKRLEAARKAEKRFNVAESALQPAPQHPVSPTHQPVTTPTDWVPVGGEFVASDILAPEKKAAVATANAQLKAGDSQAAAQTMQVVGEDVDFIVALAPLDQMEGAVNRATVFVEGRQPKQAADALNQALDGIVFVSQDFVETLPSASGPAAAPAATAAVPTPKK</sequence>
<keyword evidence="2" id="KW-0732">Signal</keyword>
<keyword evidence="7" id="KW-1185">Reference proteome</keyword>
<dbReference type="Proteomes" id="UP000561077">
    <property type="component" value="Unassembled WGS sequence"/>
</dbReference>
<evidence type="ECO:0000256" key="1">
    <source>
        <dbReference type="SAM" id="MobiDB-lite"/>
    </source>
</evidence>
<dbReference type="InterPro" id="IPR021236">
    <property type="entry name" value="Uncharacterised_YfdX"/>
</dbReference>
<dbReference type="Proteomes" id="UP000530320">
    <property type="component" value="Unassembled WGS sequence"/>
</dbReference>
<evidence type="ECO:0000313" key="6">
    <source>
        <dbReference type="Proteomes" id="UP000530320"/>
    </source>
</evidence>
<evidence type="ECO:0000313" key="5">
    <source>
        <dbReference type="EMBL" id="MBB2197154.1"/>
    </source>
</evidence>
<protein>
    <submittedName>
        <fullName evidence="5">YfdX family protein</fullName>
    </submittedName>
</protein>
<dbReference type="EMBL" id="JABEQP010000003">
    <property type="protein sequence ID" value="MBB2197154.1"/>
    <property type="molecule type" value="Genomic_DNA"/>
</dbReference>
<dbReference type="RefSeq" id="WP_182975093.1">
    <property type="nucleotide sequence ID" value="NZ_JABEQN010000024.1"/>
</dbReference>
<feature type="region of interest" description="Disordered" evidence="1">
    <location>
        <begin position="218"/>
        <end position="237"/>
    </location>
</feature>
<feature type="chain" id="PRO_5044661804" evidence="2">
    <location>
        <begin position="23"/>
        <end position="237"/>
    </location>
</feature>
<accession>A0A7W4PI50</accession>
<proteinExistence type="predicted"/>
<feature type="signal peptide" evidence="2">
    <location>
        <begin position="1"/>
        <end position="22"/>
    </location>
</feature>
<comment type="caution">
    <text evidence="5">The sequence shown here is derived from an EMBL/GenBank/DDBJ whole genome shotgun (WGS) entry which is preliminary data.</text>
</comment>
<evidence type="ECO:0000313" key="8">
    <source>
        <dbReference type="Proteomes" id="UP000561077"/>
    </source>
</evidence>